<dbReference type="SUPFAM" id="SSF53474">
    <property type="entry name" value="alpha/beta-Hydrolases"/>
    <property type="match status" value="1"/>
</dbReference>
<comment type="catalytic activity">
    <reaction evidence="12">
        <text>Cleavage of a -Pro-|-Xaa bond to release a C-terminal amino acid.</text>
        <dbReference type="EC" id="3.4.16.2"/>
    </reaction>
</comment>
<evidence type="ECO:0000256" key="6">
    <source>
        <dbReference type="ARBA" id="ARBA00022729"/>
    </source>
</evidence>
<sequence>MWLRLMILFIGIGALISNKPLFPKQNRKAKESGYYYTTHWFPQTLDHFSFRSEDYQFAQRYLINDDYFKPGAPVFFYTGNEGDITWFCNNTGFMWDIAEEFSAMLVFAEHRYYGESMPFGSDSYKDASHLGYLTSEQALADFAVLIDYIKVSVPATSESPFIAFGGSYGGMLAAWFRMKYPASVVGAISSSAPILAFVDMNDCELFYQISTNDFKLAGGNACATSIRNSWQTIVHSRYFFVSDTGRLKISELFKLCKPLKTFDDVYNLNNWFSEVWVNLAMVNYPYPANFLEDLPAWPINVICKHLQNSNATGDELIRNLVNAVNVYFNFTGQSSCLNIEQQASGSLGDQGWDFQACTEMAMPLCQDGIRDMWLPYKYDFDDFATSCKQKWGVTTRKYWSQSQYGGFNLNGASNIVFSNGKLDPWSGYGVLKSQSPTIKVVMIDDGAHHLDLRKSNSLDPQSVIDARNIHKSNIHSWINEYHMQKKNTI</sequence>
<dbReference type="InterPro" id="IPR008758">
    <property type="entry name" value="Peptidase_S28"/>
</dbReference>
<evidence type="ECO:0000256" key="8">
    <source>
        <dbReference type="ARBA" id="ARBA00023145"/>
    </source>
</evidence>
<comment type="function">
    <text evidence="13">Cleaves C-terminal amino acids linked to proline in peptides such as angiotensin II, III and des-Arg9-bradykinin. This cleavage occurs at acidic pH, but enzymatic activity is retained with some substrates at neutral pH.</text>
</comment>
<keyword evidence="11" id="KW-0458">Lysosome</keyword>
<dbReference type="PANTHER" id="PTHR11010:SF38">
    <property type="entry name" value="LYSOSOMAL PRO-X CARBOXYPEPTIDASE"/>
    <property type="match status" value="1"/>
</dbReference>
<name>T2MFT5_HYDVU</name>
<dbReference type="GO" id="GO:0004185">
    <property type="term" value="F:serine-type carboxypeptidase activity"/>
    <property type="evidence" value="ECO:0007669"/>
    <property type="project" value="UniProtKB-EC"/>
</dbReference>
<dbReference type="EC" id="3.4.16.2" evidence="14"/>
<dbReference type="Gene3D" id="3.40.50.1820">
    <property type="entry name" value="alpha/beta hydrolase"/>
    <property type="match status" value="1"/>
</dbReference>
<dbReference type="InterPro" id="IPR029058">
    <property type="entry name" value="AB_hydrolase_fold"/>
</dbReference>
<evidence type="ECO:0000256" key="1">
    <source>
        <dbReference type="ARBA" id="ARBA00004371"/>
    </source>
</evidence>
<evidence type="ECO:0000256" key="18">
    <source>
        <dbReference type="SAM" id="SignalP"/>
    </source>
</evidence>
<evidence type="ECO:0000256" key="14">
    <source>
        <dbReference type="ARBA" id="ARBA00066456"/>
    </source>
</evidence>
<dbReference type="GO" id="GO:0006508">
    <property type="term" value="P:proteolysis"/>
    <property type="evidence" value="ECO:0007669"/>
    <property type="project" value="UniProtKB-KW"/>
</dbReference>
<dbReference type="GO" id="GO:0005764">
    <property type="term" value="C:lysosome"/>
    <property type="evidence" value="ECO:0007669"/>
    <property type="project" value="UniProtKB-SubCell"/>
</dbReference>
<keyword evidence="8" id="KW-0865">Zymogen</keyword>
<keyword evidence="4 19" id="KW-0121">Carboxypeptidase</keyword>
<comment type="similarity">
    <text evidence="2">Belongs to the peptidase S28 family.</text>
</comment>
<organism evidence="19">
    <name type="scientific">Hydra vulgaris</name>
    <name type="common">Hydra</name>
    <name type="synonym">Hydra attenuata</name>
    <dbReference type="NCBI Taxonomy" id="6087"/>
    <lineage>
        <taxon>Eukaryota</taxon>
        <taxon>Metazoa</taxon>
        <taxon>Cnidaria</taxon>
        <taxon>Hydrozoa</taxon>
        <taxon>Hydroidolina</taxon>
        <taxon>Anthoathecata</taxon>
        <taxon>Aplanulata</taxon>
        <taxon>Hydridae</taxon>
        <taxon>Hydra</taxon>
    </lineage>
</organism>
<evidence type="ECO:0000256" key="7">
    <source>
        <dbReference type="ARBA" id="ARBA00022801"/>
    </source>
</evidence>
<evidence type="ECO:0000256" key="4">
    <source>
        <dbReference type="ARBA" id="ARBA00022645"/>
    </source>
</evidence>
<dbReference type="GO" id="GO:0008239">
    <property type="term" value="F:dipeptidyl-peptidase activity"/>
    <property type="evidence" value="ECO:0007669"/>
    <property type="project" value="TreeGrafter"/>
</dbReference>
<dbReference type="PANTHER" id="PTHR11010">
    <property type="entry name" value="PROTEASE S28 PRO-X CARBOXYPEPTIDASE-RELATED"/>
    <property type="match status" value="1"/>
</dbReference>
<gene>
    <name evidence="19" type="primary">PRCP</name>
</gene>
<evidence type="ECO:0000256" key="15">
    <source>
        <dbReference type="ARBA" id="ARBA00073691"/>
    </source>
</evidence>
<keyword evidence="6 18" id="KW-0732">Signal</keyword>
<dbReference type="OrthoDB" id="2130629at2759"/>
<accession>T2MFT5</accession>
<evidence type="ECO:0000256" key="17">
    <source>
        <dbReference type="ARBA" id="ARBA00076608"/>
    </source>
</evidence>
<evidence type="ECO:0000256" key="16">
    <source>
        <dbReference type="ARBA" id="ARBA00076475"/>
    </source>
</evidence>
<keyword evidence="9" id="KW-1015">Disulfide bond</keyword>
<feature type="signal peptide" evidence="18">
    <location>
        <begin position="1"/>
        <end position="17"/>
    </location>
</feature>
<comment type="subunit">
    <text evidence="3">Homodimer.</text>
</comment>
<evidence type="ECO:0000256" key="13">
    <source>
        <dbReference type="ARBA" id="ARBA00059701"/>
    </source>
</evidence>
<dbReference type="Gene3D" id="1.20.120.980">
    <property type="entry name" value="Serine carboxypeptidase S28, SKS domain"/>
    <property type="match status" value="1"/>
</dbReference>
<dbReference type="FunFam" id="1.20.120.980:FF:000002">
    <property type="entry name" value="lysosomal Pro-X carboxypeptidase"/>
    <property type="match status" value="1"/>
</dbReference>
<keyword evidence="5" id="KW-0645">Protease</keyword>
<evidence type="ECO:0000313" key="19">
    <source>
        <dbReference type="EMBL" id="CDG70969.1"/>
    </source>
</evidence>
<evidence type="ECO:0000256" key="9">
    <source>
        <dbReference type="ARBA" id="ARBA00023157"/>
    </source>
</evidence>
<dbReference type="AlphaFoldDB" id="T2MFT5"/>
<evidence type="ECO:0000256" key="3">
    <source>
        <dbReference type="ARBA" id="ARBA00011738"/>
    </source>
</evidence>
<evidence type="ECO:0000256" key="10">
    <source>
        <dbReference type="ARBA" id="ARBA00023180"/>
    </source>
</evidence>
<keyword evidence="10" id="KW-0325">Glycoprotein</keyword>
<evidence type="ECO:0000256" key="12">
    <source>
        <dbReference type="ARBA" id="ARBA00052013"/>
    </source>
</evidence>
<feature type="chain" id="PRO_5004603954" description="Lysosomal Pro-X carboxypeptidase" evidence="18">
    <location>
        <begin position="18"/>
        <end position="489"/>
    </location>
</feature>
<evidence type="ECO:0000256" key="11">
    <source>
        <dbReference type="ARBA" id="ARBA00023228"/>
    </source>
</evidence>
<dbReference type="InterPro" id="IPR042269">
    <property type="entry name" value="Ser_carbopepase_S28_SKS"/>
</dbReference>
<proteinExistence type="evidence at transcript level"/>
<evidence type="ECO:0000256" key="2">
    <source>
        <dbReference type="ARBA" id="ARBA00011079"/>
    </source>
</evidence>
<keyword evidence="7" id="KW-0378">Hydrolase</keyword>
<dbReference type="Pfam" id="PF05577">
    <property type="entry name" value="Peptidase_S28"/>
    <property type="match status" value="1"/>
</dbReference>
<dbReference type="EMBL" id="HAAD01004737">
    <property type="protein sequence ID" value="CDG70969.1"/>
    <property type="molecule type" value="mRNA"/>
</dbReference>
<comment type="subcellular location">
    <subcellularLocation>
        <location evidence="1">Lysosome</location>
    </subcellularLocation>
</comment>
<protein>
    <recommendedName>
        <fullName evidence="15">Lysosomal Pro-X carboxypeptidase</fullName>
        <ecNumber evidence="14">3.4.16.2</ecNumber>
    </recommendedName>
    <alternativeName>
        <fullName evidence="17">Proline carboxypeptidase</fullName>
    </alternativeName>
    <alternativeName>
        <fullName evidence="16">Prolylcarboxypeptidase</fullName>
    </alternativeName>
</protein>
<evidence type="ECO:0000256" key="5">
    <source>
        <dbReference type="ARBA" id="ARBA00022670"/>
    </source>
</evidence>
<reference evidence="19" key="1">
    <citation type="journal article" date="2013" name="Genome Biol. Evol.">
        <title>Punctuated emergences of genetic and phenotypic innovations in eumetazoan, bilaterian, euteleostome, and hominidae ancestors.</title>
        <authorList>
            <person name="Wenger Y."/>
            <person name="Galliot B."/>
        </authorList>
    </citation>
    <scope>NUCLEOTIDE SEQUENCE</scope>
    <source>
        <tissue evidence="19">Whole animals</tissue>
    </source>
</reference>